<accession>A0ABQ5ZUM4</accession>
<dbReference type="SUPFAM" id="SSF142433">
    <property type="entry name" value="CinA-like"/>
    <property type="match status" value="1"/>
</dbReference>
<sequence length="162" mass="16887">MLTRLALVQKIAEQATTANYQLATAESCTGGGVAKALTEIAGSSAWFTSGLVTYSNQAKKNLLKVDEASLEKHGAVSEAVVKAMVKGACKLAKADLAVAISGVAGPAGGSAEKPVGTVWLAWGNTDKQLAEVFHFTGDRRQVREASIDKALEGLLAWLEKSV</sequence>
<evidence type="ECO:0000313" key="3">
    <source>
        <dbReference type="Proteomes" id="UP001156682"/>
    </source>
</evidence>
<dbReference type="NCBIfam" id="TIGR00199">
    <property type="entry name" value="PncC_domain"/>
    <property type="match status" value="1"/>
</dbReference>
<protein>
    <submittedName>
        <fullName evidence="2">Damage-inducible protein CinA</fullName>
    </submittedName>
</protein>
<evidence type="ECO:0000313" key="2">
    <source>
        <dbReference type="EMBL" id="GLR62745.1"/>
    </source>
</evidence>
<name>A0ABQ5ZUM4_9GAMM</name>
<feature type="domain" description="CinA C-terminal" evidence="1">
    <location>
        <begin position="7"/>
        <end position="156"/>
    </location>
</feature>
<dbReference type="InterPro" id="IPR008136">
    <property type="entry name" value="CinA_C"/>
</dbReference>
<evidence type="ECO:0000259" key="1">
    <source>
        <dbReference type="Pfam" id="PF02464"/>
    </source>
</evidence>
<reference evidence="3" key="1">
    <citation type="journal article" date="2019" name="Int. J. Syst. Evol. Microbiol.">
        <title>The Global Catalogue of Microorganisms (GCM) 10K type strain sequencing project: providing services to taxonomists for standard genome sequencing and annotation.</title>
        <authorList>
            <consortium name="The Broad Institute Genomics Platform"/>
            <consortium name="The Broad Institute Genome Sequencing Center for Infectious Disease"/>
            <person name="Wu L."/>
            <person name="Ma J."/>
        </authorList>
    </citation>
    <scope>NUCLEOTIDE SEQUENCE [LARGE SCALE GENOMIC DNA]</scope>
    <source>
        <strain evidence="3">NBRC 100033</strain>
    </source>
</reference>
<dbReference type="Gene3D" id="3.90.950.20">
    <property type="entry name" value="CinA-like"/>
    <property type="match status" value="1"/>
</dbReference>
<dbReference type="RefSeq" id="WP_036239115.1">
    <property type="nucleotide sequence ID" value="NZ_BSOR01000001.1"/>
</dbReference>
<comment type="caution">
    <text evidence="2">The sequence shown here is derived from an EMBL/GenBank/DDBJ whole genome shotgun (WGS) entry which is preliminary data.</text>
</comment>
<gene>
    <name evidence="2" type="ORF">GCM10007878_01800</name>
</gene>
<dbReference type="InterPro" id="IPR036653">
    <property type="entry name" value="CinA-like_C"/>
</dbReference>
<organism evidence="2 3">
    <name type="scientific">Marinospirillum insulare</name>
    <dbReference type="NCBI Taxonomy" id="217169"/>
    <lineage>
        <taxon>Bacteria</taxon>
        <taxon>Pseudomonadati</taxon>
        <taxon>Pseudomonadota</taxon>
        <taxon>Gammaproteobacteria</taxon>
        <taxon>Oceanospirillales</taxon>
        <taxon>Oceanospirillaceae</taxon>
        <taxon>Marinospirillum</taxon>
    </lineage>
</organism>
<keyword evidence="3" id="KW-1185">Reference proteome</keyword>
<dbReference type="EMBL" id="BSOR01000001">
    <property type="protein sequence ID" value="GLR62745.1"/>
    <property type="molecule type" value="Genomic_DNA"/>
</dbReference>
<dbReference type="Proteomes" id="UP001156682">
    <property type="component" value="Unassembled WGS sequence"/>
</dbReference>
<proteinExistence type="predicted"/>
<dbReference type="Pfam" id="PF02464">
    <property type="entry name" value="CinA"/>
    <property type="match status" value="1"/>
</dbReference>